<evidence type="ECO:0000256" key="5">
    <source>
        <dbReference type="ARBA" id="ARBA00022764"/>
    </source>
</evidence>
<dbReference type="CDD" id="cd13585">
    <property type="entry name" value="PBP2_TMBP_like"/>
    <property type="match status" value="1"/>
</dbReference>
<evidence type="ECO:0000256" key="4">
    <source>
        <dbReference type="ARBA" id="ARBA00022729"/>
    </source>
</evidence>
<reference evidence="10 11" key="1">
    <citation type="submission" date="2020-08" db="EMBL/GenBank/DDBJ databases">
        <title>Genomic Encyclopedia of Type Strains, Phase IV (KMG-IV): sequencing the most valuable type-strain genomes for metagenomic binning, comparative biology and taxonomic classification.</title>
        <authorList>
            <person name="Goeker M."/>
        </authorList>
    </citation>
    <scope>NUCLEOTIDE SEQUENCE [LARGE SCALE GENOMIC DNA]</scope>
    <source>
        <strain evidence="10 11">DSM 28101</strain>
    </source>
</reference>
<comment type="subcellular location">
    <subcellularLocation>
        <location evidence="1">Periplasm</location>
    </subcellularLocation>
</comment>
<evidence type="ECO:0000256" key="6">
    <source>
        <dbReference type="ARBA" id="ARBA00023136"/>
    </source>
</evidence>
<dbReference type="EMBL" id="JACIDZ010000014">
    <property type="protein sequence ID" value="MBB4123715.1"/>
    <property type="molecule type" value="Genomic_DNA"/>
</dbReference>
<evidence type="ECO:0000313" key="11">
    <source>
        <dbReference type="Proteomes" id="UP000530571"/>
    </source>
</evidence>
<dbReference type="InterPro" id="IPR006059">
    <property type="entry name" value="SBP"/>
</dbReference>
<comment type="caution">
    <text evidence="10">The sequence shown here is derived from an EMBL/GenBank/DDBJ whole genome shotgun (WGS) entry which is preliminary data.</text>
</comment>
<evidence type="ECO:0000256" key="7">
    <source>
        <dbReference type="ARBA" id="ARBA00023139"/>
    </source>
</evidence>
<protein>
    <submittedName>
        <fullName evidence="10">Multiple sugar transport system substrate-binding protein</fullName>
    </submittedName>
</protein>
<keyword evidence="4 9" id="KW-0732">Signal</keyword>
<dbReference type="PANTHER" id="PTHR43649:SF33">
    <property type="entry name" value="POLYGALACTURONAN_RHAMNOGALACTURONAN-BINDING PROTEIN YTCQ"/>
    <property type="match status" value="1"/>
</dbReference>
<evidence type="ECO:0000256" key="8">
    <source>
        <dbReference type="ARBA" id="ARBA00023288"/>
    </source>
</evidence>
<feature type="signal peptide" evidence="9">
    <location>
        <begin position="1"/>
        <end position="25"/>
    </location>
</feature>
<sequence length="430" mass="46650">MKKITCIAGLAGALLAGTAAIPANAQDLDVWIRASNDSREVYEQMAEAFETKTGIHINYFNATTDFEQRLARAAAGRELPDLLFNDATAMGQMEQMGIIEEVDRSKIEGADDIYPTAWKSAEAADGKYYGVPTSAQSFALFIRKDWREKLGLEQPKTWDELKAMAAAFTHDDPDGNGKDDTYGFILPASTTRGYASWFMSSFMWQAGGGYLAKEGDGYKAALPQEGNVEAMEFMRSLVCEGLTQPGAINATTADVIPSFRSGQTGMFFTGPYHIALLDAEPGADKIEVIAPPAGPEGVATLAEGTNVYFMKGSEKVDDARKFVEFMISPEGQTMGMAVGTGRIPIVRLPINKNVDTLATLKDERWGLFAKLYADAGRYVPTVPDWTPIRLDTAMGFNKIFADCESDIPALLEETNGTVTGILKDQGALAE</sequence>
<gene>
    <name evidence="10" type="ORF">GGR30_003663</name>
</gene>
<dbReference type="Proteomes" id="UP000530571">
    <property type="component" value="Unassembled WGS sequence"/>
</dbReference>
<keyword evidence="5" id="KW-0574">Periplasm</keyword>
<dbReference type="RefSeq" id="WP_183489211.1">
    <property type="nucleotide sequence ID" value="NZ_JACIDZ010000014.1"/>
</dbReference>
<dbReference type="Pfam" id="PF01547">
    <property type="entry name" value="SBP_bac_1"/>
    <property type="match status" value="1"/>
</dbReference>
<evidence type="ECO:0000313" key="10">
    <source>
        <dbReference type="EMBL" id="MBB4123715.1"/>
    </source>
</evidence>
<dbReference type="GO" id="GO:0042597">
    <property type="term" value="C:periplasmic space"/>
    <property type="evidence" value="ECO:0007669"/>
    <property type="project" value="UniProtKB-SubCell"/>
</dbReference>
<accession>A0A7W6PBC1</accession>
<dbReference type="Gene3D" id="3.40.190.10">
    <property type="entry name" value="Periplasmic binding protein-like II"/>
    <property type="match status" value="1"/>
</dbReference>
<dbReference type="PANTHER" id="PTHR43649">
    <property type="entry name" value="ARABINOSE-BINDING PROTEIN-RELATED"/>
    <property type="match status" value="1"/>
</dbReference>
<keyword evidence="10" id="KW-0813">Transport</keyword>
<feature type="chain" id="PRO_5031195041" evidence="9">
    <location>
        <begin position="26"/>
        <end position="430"/>
    </location>
</feature>
<evidence type="ECO:0000256" key="9">
    <source>
        <dbReference type="SAM" id="SignalP"/>
    </source>
</evidence>
<name>A0A7W6PBC1_9HYPH</name>
<proteinExistence type="inferred from homology"/>
<keyword evidence="10" id="KW-0762">Sugar transport</keyword>
<keyword evidence="6" id="KW-0472">Membrane</keyword>
<keyword evidence="11" id="KW-1185">Reference proteome</keyword>
<dbReference type="SUPFAM" id="SSF53850">
    <property type="entry name" value="Periplasmic binding protein-like II"/>
    <property type="match status" value="1"/>
</dbReference>
<organism evidence="10 11">
    <name type="scientific">Martelella radicis</name>
    <dbReference type="NCBI Taxonomy" id="1397476"/>
    <lineage>
        <taxon>Bacteria</taxon>
        <taxon>Pseudomonadati</taxon>
        <taxon>Pseudomonadota</taxon>
        <taxon>Alphaproteobacteria</taxon>
        <taxon>Hyphomicrobiales</taxon>
        <taxon>Aurantimonadaceae</taxon>
        <taxon>Martelella</taxon>
    </lineage>
</organism>
<evidence type="ECO:0000256" key="1">
    <source>
        <dbReference type="ARBA" id="ARBA00004418"/>
    </source>
</evidence>
<comment type="similarity">
    <text evidence="2">Belongs to the bacterial solute-binding protein 1 family.</text>
</comment>
<dbReference type="InterPro" id="IPR050490">
    <property type="entry name" value="Bact_solute-bd_prot1"/>
</dbReference>
<evidence type="ECO:0000256" key="3">
    <source>
        <dbReference type="ARBA" id="ARBA00022475"/>
    </source>
</evidence>
<dbReference type="AlphaFoldDB" id="A0A7W6PBC1"/>
<keyword evidence="3" id="KW-1003">Cell membrane</keyword>
<keyword evidence="7" id="KW-0564">Palmitate</keyword>
<evidence type="ECO:0000256" key="2">
    <source>
        <dbReference type="ARBA" id="ARBA00008520"/>
    </source>
</evidence>
<keyword evidence="8" id="KW-0449">Lipoprotein</keyword>